<gene>
    <name evidence="1" type="ORF">WAT24_16330</name>
</gene>
<dbReference type="Gene3D" id="1.10.10.2830">
    <property type="match status" value="1"/>
</dbReference>
<organism evidence="1 2">
    <name type="scientific">Fulvimonas yonginensis</name>
    <dbReference type="NCBI Taxonomy" id="1495200"/>
    <lineage>
        <taxon>Bacteria</taxon>
        <taxon>Pseudomonadati</taxon>
        <taxon>Pseudomonadota</taxon>
        <taxon>Gammaproteobacteria</taxon>
        <taxon>Lysobacterales</taxon>
        <taxon>Rhodanobacteraceae</taxon>
        <taxon>Fulvimonas</taxon>
    </lineage>
</organism>
<evidence type="ECO:0000313" key="2">
    <source>
        <dbReference type="Proteomes" id="UP001381174"/>
    </source>
</evidence>
<accession>A0ABU8JFJ3</accession>
<dbReference type="EMBL" id="JBBBNY010000021">
    <property type="protein sequence ID" value="MEI7038320.1"/>
    <property type="molecule type" value="Genomic_DNA"/>
</dbReference>
<keyword evidence="2" id="KW-1185">Reference proteome</keyword>
<protein>
    <submittedName>
        <fullName evidence="1">LacI family transcriptional regulator</fullName>
    </submittedName>
</protein>
<name>A0ABU8JFJ3_9GAMM</name>
<sequence>MSDIRIQKTGEPDILQTSDGRLTLSVPIQIKRRSGRKLVTLPNGETAPVRPWDVTPTTLQLALARGHRWLAMLESGEAKSLKEIAAREGIDNSYVSRMVNLTTLAPDIVAAILDETLPPEVTLFDLASGTPLLWDEQRAIIDR</sequence>
<dbReference type="Proteomes" id="UP001381174">
    <property type="component" value="Unassembled WGS sequence"/>
</dbReference>
<reference evidence="1 2" key="1">
    <citation type="journal article" date="2014" name="Int. J. Syst. Evol. Microbiol.">
        <title>Fulvimonas yonginensis sp. nov., isolated from greenhouse soil, and emended description of the genus Fulvimonas.</title>
        <authorList>
            <person name="Ahn J.H."/>
            <person name="Kim S.J."/>
            <person name="Weon H.Y."/>
            <person name="Hong S.B."/>
            <person name="Seok S.J."/>
            <person name="Kwon S.W."/>
        </authorList>
    </citation>
    <scope>NUCLEOTIDE SEQUENCE [LARGE SCALE GENOMIC DNA]</scope>
    <source>
        <strain evidence="1 2">KACC 16952</strain>
    </source>
</reference>
<evidence type="ECO:0000313" key="1">
    <source>
        <dbReference type="EMBL" id="MEI7038320.1"/>
    </source>
</evidence>
<proteinExistence type="predicted"/>
<comment type="caution">
    <text evidence="1">The sequence shown here is derived from an EMBL/GenBank/DDBJ whole genome shotgun (WGS) entry which is preliminary data.</text>
</comment>
<dbReference type="RefSeq" id="WP_336808960.1">
    <property type="nucleotide sequence ID" value="NZ_JBBBNY010000021.1"/>
</dbReference>
<dbReference type="SUPFAM" id="SSF109709">
    <property type="entry name" value="KorB DNA-binding domain-like"/>
    <property type="match status" value="1"/>
</dbReference>